<evidence type="ECO:0000313" key="1">
    <source>
        <dbReference type="EMBL" id="KAF5366699.1"/>
    </source>
</evidence>
<organism evidence="1 2">
    <name type="scientific">Tricholomella constricta</name>
    <dbReference type="NCBI Taxonomy" id="117010"/>
    <lineage>
        <taxon>Eukaryota</taxon>
        <taxon>Fungi</taxon>
        <taxon>Dikarya</taxon>
        <taxon>Basidiomycota</taxon>
        <taxon>Agaricomycotina</taxon>
        <taxon>Agaricomycetes</taxon>
        <taxon>Agaricomycetidae</taxon>
        <taxon>Agaricales</taxon>
        <taxon>Tricholomatineae</taxon>
        <taxon>Lyophyllaceae</taxon>
        <taxon>Tricholomella</taxon>
    </lineage>
</organism>
<dbReference type="EMBL" id="JAACJP010000075">
    <property type="protein sequence ID" value="KAF5366699.1"/>
    <property type="molecule type" value="Genomic_DNA"/>
</dbReference>
<accession>A0A8H5LRG1</accession>
<dbReference type="Proteomes" id="UP000565441">
    <property type="component" value="Unassembled WGS sequence"/>
</dbReference>
<sequence>MQSTTPPPPPPSPSFTAPLACSTPTPASVFSSHSTTCYATTQSRPRRSHRSATMPVSQGWAAIPMLSSTPLVPPPPCQPTTTNEAAEEDDQIPNLHWRRISSHSIVWCVDGLSCGAPACASVHPIPSHHPLAKPGVYLWYTFRLF</sequence>
<protein>
    <submittedName>
        <fullName evidence="1">Uncharacterized protein</fullName>
    </submittedName>
</protein>
<gene>
    <name evidence="1" type="ORF">D9615_010626</name>
</gene>
<evidence type="ECO:0000313" key="2">
    <source>
        <dbReference type="Proteomes" id="UP000565441"/>
    </source>
</evidence>
<keyword evidence="2" id="KW-1185">Reference proteome</keyword>
<comment type="caution">
    <text evidence="1">The sequence shown here is derived from an EMBL/GenBank/DDBJ whole genome shotgun (WGS) entry which is preliminary data.</text>
</comment>
<dbReference type="AlphaFoldDB" id="A0A8H5LRG1"/>
<proteinExistence type="predicted"/>
<reference evidence="1 2" key="1">
    <citation type="journal article" date="2020" name="ISME J.">
        <title>Uncovering the hidden diversity of litter-decomposition mechanisms in mushroom-forming fungi.</title>
        <authorList>
            <person name="Floudas D."/>
            <person name="Bentzer J."/>
            <person name="Ahren D."/>
            <person name="Johansson T."/>
            <person name="Persson P."/>
            <person name="Tunlid A."/>
        </authorList>
    </citation>
    <scope>NUCLEOTIDE SEQUENCE [LARGE SCALE GENOMIC DNA]</scope>
    <source>
        <strain evidence="1 2">CBS 661.87</strain>
    </source>
</reference>
<name>A0A8H5LRG1_9AGAR</name>